<dbReference type="STRING" id="593750.Metfor_2425"/>
<accession>L0HHB7</accession>
<reference evidence="1 2" key="2">
    <citation type="journal article" date="2014" name="Genome Announc.">
        <title>Complete Genome Sequence of Methanoregula formicica SMSPT, a Mesophilic Hydrogenotrophic Methanogen Isolated from a Methanogenic Upflow Anaerobic Sludge Blanket Reactor.</title>
        <authorList>
            <person name="Yamamoto K."/>
            <person name="Tamaki H."/>
            <person name="Cadillo-Quiroz H."/>
            <person name="Imachi H."/>
            <person name="Kyrpides N."/>
            <person name="Woyke T."/>
            <person name="Goodwin L."/>
            <person name="Zinder S.H."/>
            <person name="Kamagata Y."/>
            <person name="Liu W.T."/>
        </authorList>
    </citation>
    <scope>NUCLEOTIDE SEQUENCE [LARGE SCALE GENOMIC DNA]</scope>
    <source>
        <strain evidence="2">DSM 22288 / NBRC 105244 / SMSP</strain>
    </source>
</reference>
<proteinExistence type="predicted"/>
<dbReference type="InParanoid" id="L0HHB7"/>
<gene>
    <name evidence="1" type="ordered locus">Metfor_2425</name>
</gene>
<dbReference type="GeneID" id="14309817"/>
<evidence type="ECO:0000313" key="1">
    <source>
        <dbReference type="EMBL" id="AGB03425.1"/>
    </source>
</evidence>
<protein>
    <submittedName>
        <fullName evidence="1">Uncharacterized protein</fullName>
    </submittedName>
</protein>
<evidence type="ECO:0000313" key="2">
    <source>
        <dbReference type="Proteomes" id="UP000010824"/>
    </source>
</evidence>
<dbReference type="EMBL" id="CP003167">
    <property type="protein sequence ID" value="AGB03425.1"/>
    <property type="molecule type" value="Genomic_DNA"/>
</dbReference>
<sequence length="122" mass="13214">MVKITVTPNTKTDVKFEHIGAARLYNGSVRIDVKTMQAVIPAGEVCRLEDHWPAPVYDISDVMKSADAAPVGKAWITRSGKAVMISINDVQYVAPLAQVKGMLKGERKYANVSTMQPVGVTA</sequence>
<reference evidence="2" key="1">
    <citation type="submission" date="2011-12" db="EMBL/GenBank/DDBJ databases">
        <title>Complete sequence of Methanoregula formicicum SMSP.</title>
        <authorList>
            <person name="Lucas S."/>
            <person name="Han J."/>
            <person name="Lapidus A."/>
            <person name="Cheng J.-F."/>
            <person name="Goodwin L."/>
            <person name="Pitluck S."/>
            <person name="Peters L."/>
            <person name="Ovchinnikova G."/>
            <person name="Teshima H."/>
            <person name="Detter J.C."/>
            <person name="Han C."/>
            <person name="Tapia R."/>
            <person name="Land M."/>
            <person name="Hauser L."/>
            <person name="Kyrpides N."/>
            <person name="Ivanova N."/>
            <person name="Pagani I."/>
            <person name="Imachi H."/>
            <person name="Tamaki H."/>
            <person name="Sekiguchi Y."/>
            <person name="Kamagata Y."/>
            <person name="Cadillo-Quiroz H."/>
            <person name="Zinder S."/>
            <person name="Liu W.-T."/>
            <person name="Woyke T."/>
        </authorList>
    </citation>
    <scope>NUCLEOTIDE SEQUENCE [LARGE SCALE GENOMIC DNA]</scope>
    <source>
        <strain evidence="2">DSM 22288 / NBRC 105244 / SMSP</strain>
    </source>
</reference>
<dbReference type="KEGG" id="mfo:Metfor_2425"/>
<keyword evidence="2" id="KW-1185">Reference proteome</keyword>
<name>L0HHB7_METFS</name>
<dbReference type="AlphaFoldDB" id="L0HHB7"/>
<dbReference type="Proteomes" id="UP000010824">
    <property type="component" value="Chromosome"/>
</dbReference>
<dbReference type="OrthoDB" id="381525at2157"/>
<dbReference type="RefSeq" id="WP_015286387.1">
    <property type="nucleotide sequence ID" value="NC_019943.1"/>
</dbReference>
<dbReference type="HOGENOM" id="CLU_2152608_0_0_2"/>
<organism evidence="1 2">
    <name type="scientific">Methanoregula formicica (strain DSM 22288 / NBRC 105244 / SMSP)</name>
    <dbReference type="NCBI Taxonomy" id="593750"/>
    <lineage>
        <taxon>Archaea</taxon>
        <taxon>Methanobacteriati</taxon>
        <taxon>Methanobacteriota</taxon>
        <taxon>Stenosarchaea group</taxon>
        <taxon>Methanomicrobia</taxon>
        <taxon>Methanomicrobiales</taxon>
        <taxon>Methanoregulaceae</taxon>
        <taxon>Methanoregula</taxon>
    </lineage>
</organism>
<dbReference type="eggNOG" id="arCOG06905">
    <property type="taxonomic scope" value="Archaea"/>
</dbReference>